<organism evidence="1">
    <name type="scientific">marine sediment metagenome</name>
    <dbReference type="NCBI Taxonomy" id="412755"/>
    <lineage>
        <taxon>unclassified sequences</taxon>
        <taxon>metagenomes</taxon>
        <taxon>ecological metagenomes</taxon>
    </lineage>
</organism>
<name>X1VNB0_9ZZZZ</name>
<sequence>KLVVANKLEGIKRLFSFAEKIVKYIYGGYKGGPEETEIGKIGEKGKLEVRTTPDEVLKALSKGANLQTWKEVLQYATLANICPVETTEGDIQRILTSNNKLIQRVIDTKKYR</sequence>
<protein>
    <submittedName>
        <fullName evidence="1">Uncharacterized protein</fullName>
    </submittedName>
</protein>
<reference evidence="1" key="1">
    <citation type="journal article" date="2014" name="Front. Microbiol.">
        <title>High frequency of phylogenetically diverse reductive dehalogenase-homologous genes in deep subseafloor sedimentary metagenomes.</title>
        <authorList>
            <person name="Kawai M."/>
            <person name="Futagami T."/>
            <person name="Toyoda A."/>
            <person name="Takaki Y."/>
            <person name="Nishi S."/>
            <person name="Hori S."/>
            <person name="Arai W."/>
            <person name="Tsubouchi T."/>
            <person name="Morono Y."/>
            <person name="Uchiyama I."/>
            <person name="Ito T."/>
            <person name="Fujiyama A."/>
            <person name="Inagaki F."/>
            <person name="Takami H."/>
        </authorList>
    </citation>
    <scope>NUCLEOTIDE SEQUENCE</scope>
    <source>
        <strain evidence="1">Expedition CK06-06</strain>
    </source>
</reference>
<feature type="non-terminal residue" evidence="1">
    <location>
        <position position="112"/>
    </location>
</feature>
<dbReference type="AlphaFoldDB" id="X1VNB0"/>
<accession>X1VNB0</accession>
<gene>
    <name evidence="1" type="ORF">S12H4_61558</name>
</gene>
<feature type="non-terminal residue" evidence="1">
    <location>
        <position position="1"/>
    </location>
</feature>
<proteinExistence type="predicted"/>
<dbReference type="EMBL" id="BARW01040904">
    <property type="protein sequence ID" value="GAJ21247.1"/>
    <property type="molecule type" value="Genomic_DNA"/>
</dbReference>
<evidence type="ECO:0000313" key="1">
    <source>
        <dbReference type="EMBL" id="GAJ21247.1"/>
    </source>
</evidence>
<comment type="caution">
    <text evidence="1">The sequence shown here is derived from an EMBL/GenBank/DDBJ whole genome shotgun (WGS) entry which is preliminary data.</text>
</comment>